<dbReference type="AlphaFoldDB" id="A0A7R8XAP1"/>
<organism evidence="3">
    <name type="scientific">Darwinula stevensoni</name>
    <dbReference type="NCBI Taxonomy" id="69355"/>
    <lineage>
        <taxon>Eukaryota</taxon>
        <taxon>Metazoa</taxon>
        <taxon>Ecdysozoa</taxon>
        <taxon>Arthropoda</taxon>
        <taxon>Crustacea</taxon>
        <taxon>Oligostraca</taxon>
        <taxon>Ostracoda</taxon>
        <taxon>Podocopa</taxon>
        <taxon>Podocopida</taxon>
        <taxon>Darwinulocopina</taxon>
        <taxon>Darwinuloidea</taxon>
        <taxon>Darwinulidae</taxon>
        <taxon>Darwinula</taxon>
    </lineage>
</organism>
<evidence type="ECO:0000313" key="4">
    <source>
        <dbReference type="Proteomes" id="UP000677054"/>
    </source>
</evidence>
<dbReference type="SUPFAM" id="SSF48452">
    <property type="entry name" value="TPR-like"/>
    <property type="match status" value="1"/>
</dbReference>
<dbReference type="InterPro" id="IPR019734">
    <property type="entry name" value="TPR_rpt"/>
</dbReference>
<dbReference type="PANTHER" id="PTHR44809:SF1">
    <property type="entry name" value="PROTEIN O-MANNOSYL-TRANSFERASE TMTC1"/>
    <property type="match status" value="1"/>
</dbReference>
<keyword evidence="2" id="KW-0812">Transmembrane</keyword>
<evidence type="ECO:0000256" key="2">
    <source>
        <dbReference type="SAM" id="Phobius"/>
    </source>
</evidence>
<dbReference type="Pfam" id="PF13414">
    <property type="entry name" value="TPR_11"/>
    <property type="match status" value="1"/>
</dbReference>
<name>A0A7R8XAP1_9CRUS</name>
<dbReference type="PROSITE" id="PS50005">
    <property type="entry name" value="TPR"/>
    <property type="match status" value="1"/>
</dbReference>
<dbReference type="OrthoDB" id="10032188at2759"/>
<sequence length="318" mass="36709">MFGTSRRVLLSMLLMVFPYLPASNIIFPVGFVVAERVLYIPSLGFCLLVALGFEELRVKTRPKTWRSLFLLNLLGCFTWRTLARNQDWSSRETLFLSGLRSIPQNAKMHYNYANLQKDLGEMDRALLHYQEAIRLWPSYASAHNNLATLLENETQAEFHYILALKYHPDHPNALINLSRLKRCTRASFVPYRKQGDLVTALELMKRISPEDKAKDSEEDLLQRNHSQSGIRNSEEIYVHVDEVPSGNREMNVTLKDPAYLDPFQDALRTALSFFNQRDFSQACLHYQLAMQYLSIEDNVISDEVNFLDGFLLPCQGHT</sequence>
<protein>
    <submittedName>
        <fullName evidence="3">Uncharacterized protein</fullName>
    </submittedName>
</protein>
<dbReference type="EMBL" id="LR899840">
    <property type="protein sequence ID" value="CAD7242836.1"/>
    <property type="molecule type" value="Genomic_DNA"/>
</dbReference>
<keyword evidence="2" id="KW-0472">Membrane</keyword>
<evidence type="ECO:0000313" key="3">
    <source>
        <dbReference type="EMBL" id="CAD7242836.1"/>
    </source>
</evidence>
<evidence type="ECO:0000256" key="1">
    <source>
        <dbReference type="PROSITE-ProRule" id="PRU00339"/>
    </source>
</evidence>
<dbReference type="EMBL" id="CAJPEV010000323">
    <property type="protein sequence ID" value="CAG0883981.1"/>
    <property type="molecule type" value="Genomic_DNA"/>
</dbReference>
<dbReference type="Proteomes" id="UP000677054">
    <property type="component" value="Unassembled WGS sequence"/>
</dbReference>
<dbReference type="SMART" id="SM00028">
    <property type="entry name" value="TPR"/>
    <property type="match status" value="2"/>
</dbReference>
<keyword evidence="4" id="KW-1185">Reference proteome</keyword>
<dbReference type="InterPro" id="IPR052943">
    <property type="entry name" value="TMTC_O-mannosyl-trnsfr"/>
</dbReference>
<dbReference type="PANTHER" id="PTHR44809">
    <property type="match status" value="1"/>
</dbReference>
<keyword evidence="1" id="KW-0802">TPR repeat</keyword>
<reference evidence="3" key="1">
    <citation type="submission" date="2020-11" db="EMBL/GenBank/DDBJ databases">
        <authorList>
            <person name="Tran Van P."/>
        </authorList>
    </citation>
    <scope>NUCLEOTIDE SEQUENCE</scope>
</reference>
<keyword evidence="2" id="KW-1133">Transmembrane helix</keyword>
<feature type="transmembrane region" description="Helical" evidence="2">
    <location>
        <begin position="12"/>
        <end position="31"/>
    </location>
</feature>
<dbReference type="InterPro" id="IPR011990">
    <property type="entry name" value="TPR-like_helical_dom_sf"/>
</dbReference>
<accession>A0A7R8XAP1</accession>
<proteinExistence type="predicted"/>
<dbReference type="Gene3D" id="1.25.40.10">
    <property type="entry name" value="Tetratricopeptide repeat domain"/>
    <property type="match status" value="1"/>
</dbReference>
<feature type="repeat" description="TPR" evidence="1">
    <location>
        <begin position="106"/>
        <end position="139"/>
    </location>
</feature>
<gene>
    <name evidence="3" type="ORF">DSTB1V02_LOCUS2780</name>
</gene>